<organism evidence="2 3">
    <name type="scientific">Blastococcus aurantiacus</name>
    <dbReference type="NCBI Taxonomy" id="1550231"/>
    <lineage>
        <taxon>Bacteria</taxon>
        <taxon>Bacillati</taxon>
        <taxon>Actinomycetota</taxon>
        <taxon>Actinomycetes</taxon>
        <taxon>Geodermatophilales</taxon>
        <taxon>Geodermatophilaceae</taxon>
        <taxon>Blastococcus</taxon>
    </lineage>
</organism>
<dbReference type="AlphaFoldDB" id="A0A1G7HGQ9"/>
<dbReference type="OrthoDB" id="3388334at2"/>
<name>A0A1G7HGQ9_9ACTN</name>
<keyword evidence="1" id="KW-0472">Membrane</keyword>
<dbReference type="RefSeq" id="WP_091763605.1">
    <property type="nucleotide sequence ID" value="NZ_FNBT01000001.1"/>
</dbReference>
<keyword evidence="1" id="KW-0812">Transmembrane</keyword>
<reference evidence="3" key="1">
    <citation type="submission" date="2016-10" db="EMBL/GenBank/DDBJ databases">
        <authorList>
            <person name="Varghese N."/>
            <person name="Submissions S."/>
        </authorList>
    </citation>
    <scope>NUCLEOTIDE SEQUENCE [LARGE SCALE GENOMIC DNA]</scope>
    <source>
        <strain evidence="3">DSM 44268</strain>
    </source>
</reference>
<evidence type="ECO:0000256" key="1">
    <source>
        <dbReference type="SAM" id="Phobius"/>
    </source>
</evidence>
<dbReference type="EMBL" id="FNBT01000001">
    <property type="protein sequence ID" value="SDE99219.1"/>
    <property type="molecule type" value="Genomic_DNA"/>
</dbReference>
<accession>A0A1G7HGQ9</accession>
<dbReference type="STRING" id="1550231.SAMN05660662_0583"/>
<keyword evidence="1" id="KW-1133">Transmembrane helix</keyword>
<proteinExistence type="predicted"/>
<feature type="transmembrane region" description="Helical" evidence="1">
    <location>
        <begin position="149"/>
        <end position="170"/>
    </location>
</feature>
<gene>
    <name evidence="2" type="ORF">SAMN05660662_0583</name>
</gene>
<protein>
    <submittedName>
        <fullName evidence="2">Uncharacterized protein</fullName>
    </submittedName>
</protein>
<evidence type="ECO:0000313" key="2">
    <source>
        <dbReference type="EMBL" id="SDE99219.1"/>
    </source>
</evidence>
<keyword evidence="3" id="KW-1185">Reference proteome</keyword>
<evidence type="ECO:0000313" key="3">
    <source>
        <dbReference type="Proteomes" id="UP000199406"/>
    </source>
</evidence>
<feature type="transmembrane region" description="Helical" evidence="1">
    <location>
        <begin position="56"/>
        <end position="79"/>
    </location>
</feature>
<sequence length="172" mass="16642">MNVLALVLLGLTGVAGLALVLLGRPAPQARGAAMAALLAAAAASAWAGGDATDTELGIATVLAVFASVAGGGPVATGVLHAADPAAVGVLGGAQDPEILRGGAWIGVLERAALTGTLLAGWPEGLAVVLAVKGLGRFAELRSPAAAERFIVGTLASALWAAACAGLVLLLRV</sequence>
<dbReference type="Proteomes" id="UP000199406">
    <property type="component" value="Unassembled WGS sequence"/>
</dbReference>